<accession>A0AA51X452</accession>
<organism evidence="8">
    <name type="scientific">Marivirga arenosa</name>
    <dbReference type="NCBI Taxonomy" id="3059076"/>
    <lineage>
        <taxon>Bacteria</taxon>
        <taxon>Pseudomonadati</taxon>
        <taxon>Bacteroidota</taxon>
        <taxon>Cytophagia</taxon>
        <taxon>Cytophagales</taxon>
        <taxon>Marivirgaceae</taxon>
        <taxon>Marivirga</taxon>
    </lineage>
</organism>
<dbReference type="Gene3D" id="3.40.50.620">
    <property type="entry name" value="HUPs"/>
    <property type="match status" value="1"/>
</dbReference>
<dbReference type="EC" id="4.1.99.3" evidence="8"/>
<comment type="similarity">
    <text evidence="6">Belongs to the DNA photolyase family.</text>
</comment>
<keyword evidence="8" id="KW-0456">Lyase</keyword>
<dbReference type="InterPro" id="IPR036134">
    <property type="entry name" value="Crypto/Photolyase_FAD-like_sf"/>
</dbReference>
<evidence type="ECO:0000256" key="2">
    <source>
        <dbReference type="ARBA" id="ARBA00022630"/>
    </source>
</evidence>
<dbReference type="RefSeq" id="WP_322346595.1">
    <property type="nucleotide sequence ID" value="NZ_CP129968.2"/>
</dbReference>
<dbReference type="Pfam" id="PF03441">
    <property type="entry name" value="FAD_binding_7"/>
    <property type="match status" value="1"/>
</dbReference>
<dbReference type="Pfam" id="PF00875">
    <property type="entry name" value="DNA_photolyase"/>
    <property type="match status" value="1"/>
</dbReference>
<dbReference type="EMBL" id="CP129968">
    <property type="protein sequence ID" value="WNB17214.1"/>
    <property type="molecule type" value="Genomic_DNA"/>
</dbReference>
<dbReference type="GO" id="GO:0003677">
    <property type="term" value="F:DNA binding"/>
    <property type="evidence" value="ECO:0007669"/>
    <property type="project" value="TreeGrafter"/>
</dbReference>
<dbReference type="AlphaFoldDB" id="A0AA51X452"/>
<dbReference type="GO" id="GO:0071949">
    <property type="term" value="F:FAD binding"/>
    <property type="evidence" value="ECO:0007669"/>
    <property type="project" value="TreeGrafter"/>
</dbReference>
<proteinExistence type="inferred from homology"/>
<evidence type="ECO:0000256" key="5">
    <source>
        <dbReference type="PIRSR" id="PIRSR602081-1"/>
    </source>
</evidence>
<dbReference type="SUPFAM" id="SSF48173">
    <property type="entry name" value="Cryptochrome/photolyase FAD-binding domain"/>
    <property type="match status" value="1"/>
</dbReference>
<evidence type="ECO:0000313" key="8">
    <source>
        <dbReference type="EMBL" id="WNB17214.1"/>
    </source>
</evidence>
<dbReference type="PRINTS" id="PR00147">
    <property type="entry name" value="DNAPHOTLYASE"/>
</dbReference>
<dbReference type="PANTHER" id="PTHR11455">
    <property type="entry name" value="CRYPTOCHROME"/>
    <property type="match status" value="1"/>
</dbReference>
<name>A0AA51X452_9BACT</name>
<sequence>MKQPISIVWLKRDLRLEDHAPLQKAAELQLPTLIFYAWEPELLFAQDYSNRHWQFISESLAELSDQLKTYDIHLIQIHGKPTDFLNEISEKYHIKYLLSHEETGIELTFHRDVEVKKFCNQHNIVWKEFPQFGVQRGRRNRDNWSKAWYAFMENGLIKNQIAEINPFHISDLSKVPIVNSSKDLGIKKEAGVTQKGGSINSKRYLNGFLSERHFQYSKNISKPSAARTSCSRLSPYLAYGNVSMRSVYQSMKKAKENGNKSALNNFASRLRWHCHFIQKFEMEDRYEFENINRGYNSIRTDENDILYSSWKEGETGFPLIDACMRCVNSTGYLNFRMRAMLVSFLSYHLWQPWKRGAMHLGRMFLDFEPGIHYPQFQMQSGVTGINTIRMYNPVKQSIDHDPDGDFIKSWIPELKDVPKNFIHEPWKLSYIEQKDLNIEIGKDYPQPIVDLEEAGKKARTVIWDMRKDPLVKKESKRILAKHTVENRNP</sequence>
<comment type="cofactor">
    <cofactor evidence="5">
        <name>FAD</name>
        <dbReference type="ChEBI" id="CHEBI:57692"/>
    </cofactor>
    <text evidence="5">Binds 1 FAD per subunit.</text>
</comment>
<feature type="binding site" evidence="5">
    <location>
        <position position="216"/>
    </location>
    <ligand>
        <name>FAD</name>
        <dbReference type="ChEBI" id="CHEBI:57692"/>
    </ligand>
</feature>
<reference evidence="8" key="1">
    <citation type="submission" date="2023-08" db="EMBL/GenBank/DDBJ databases">
        <title>Comparative genomics and taxonomic characterization of three novel marine species of genus Marivirga.</title>
        <authorList>
            <person name="Muhammad N."/>
            <person name="Kim S.-G."/>
        </authorList>
    </citation>
    <scope>NUCLEOTIDE SEQUENCE</scope>
    <source>
        <strain evidence="8">BKB1-2</strain>
    </source>
</reference>
<comment type="cofactor">
    <cofactor evidence="1">
        <name>(6R)-5,10-methylene-5,6,7,8-tetrahydrofolate</name>
        <dbReference type="ChEBI" id="CHEBI:15636"/>
    </cofactor>
</comment>
<keyword evidence="3 5" id="KW-0274">FAD</keyword>
<keyword evidence="2 5" id="KW-0285">Flavoprotein</keyword>
<dbReference type="PROSITE" id="PS51645">
    <property type="entry name" value="PHR_CRY_ALPHA_BETA"/>
    <property type="match status" value="1"/>
</dbReference>
<keyword evidence="4 6" id="KW-0157">Chromophore</keyword>
<evidence type="ECO:0000256" key="1">
    <source>
        <dbReference type="ARBA" id="ARBA00001932"/>
    </source>
</evidence>
<dbReference type="GO" id="GO:0003904">
    <property type="term" value="F:deoxyribodipyrimidine photo-lyase activity"/>
    <property type="evidence" value="ECO:0007669"/>
    <property type="project" value="UniProtKB-EC"/>
</dbReference>
<dbReference type="PANTHER" id="PTHR11455:SF9">
    <property type="entry name" value="CRYPTOCHROME CIRCADIAN CLOCK 5 ISOFORM X1"/>
    <property type="match status" value="1"/>
</dbReference>
<dbReference type="GO" id="GO:0006950">
    <property type="term" value="P:response to stress"/>
    <property type="evidence" value="ECO:0007669"/>
    <property type="project" value="UniProtKB-ARBA"/>
</dbReference>
<dbReference type="InterPro" id="IPR002081">
    <property type="entry name" value="Cryptochrome/DNA_photolyase_1"/>
</dbReference>
<gene>
    <name evidence="8" type="ORF">QYS47_33260</name>
</gene>
<dbReference type="InterPro" id="IPR036155">
    <property type="entry name" value="Crypto/Photolyase_N_sf"/>
</dbReference>
<dbReference type="GO" id="GO:0006139">
    <property type="term" value="P:nucleobase-containing compound metabolic process"/>
    <property type="evidence" value="ECO:0007669"/>
    <property type="project" value="UniProtKB-ARBA"/>
</dbReference>
<evidence type="ECO:0000256" key="3">
    <source>
        <dbReference type="ARBA" id="ARBA00022827"/>
    </source>
</evidence>
<protein>
    <submittedName>
        <fullName evidence="8">Deoxyribodipyrimidine photo-lyase</fullName>
        <ecNumber evidence="8">4.1.99.3</ecNumber>
    </submittedName>
</protein>
<dbReference type="PROSITE" id="PS00394">
    <property type="entry name" value="DNA_PHOTOLYASES_1_1"/>
    <property type="match status" value="1"/>
</dbReference>
<dbReference type="InterPro" id="IPR006050">
    <property type="entry name" value="DNA_photolyase_N"/>
</dbReference>
<dbReference type="InterPro" id="IPR005101">
    <property type="entry name" value="Cryptochr/Photolyase_FAD-bd"/>
</dbReference>
<dbReference type="Proteomes" id="UP001232019">
    <property type="component" value="Chromosome"/>
</dbReference>
<dbReference type="Gene3D" id="1.25.40.80">
    <property type="match status" value="1"/>
</dbReference>
<dbReference type="KEGG" id="marp:QYS47_33260"/>
<evidence type="ECO:0000256" key="4">
    <source>
        <dbReference type="ARBA" id="ARBA00022991"/>
    </source>
</evidence>
<evidence type="ECO:0000259" key="7">
    <source>
        <dbReference type="PROSITE" id="PS51645"/>
    </source>
</evidence>
<dbReference type="InterPro" id="IPR018394">
    <property type="entry name" value="DNA_photolyase_1_CS_C"/>
</dbReference>
<feature type="binding site" evidence="5">
    <location>
        <position position="266"/>
    </location>
    <ligand>
        <name>FAD</name>
        <dbReference type="ChEBI" id="CHEBI:57692"/>
    </ligand>
</feature>
<dbReference type="GO" id="GO:0009416">
    <property type="term" value="P:response to light stimulus"/>
    <property type="evidence" value="ECO:0007669"/>
    <property type="project" value="TreeGrafter"/>
</dbReference>
<dbReference type="Gene3D" id="1.10.579.10">
    <property type="entry name" value="DNA Cyclobutane Dipyrimidine Photolyase, subunit A, domain 3"/>
    <property type="match status" value="1"/>
</dbReference>
<feature type="domain" description="Photolyase/cryptochrome alpha/beta" evidence="7">
    <location>
        <begin position="4"/>
        <end position="134"/>
    </location>
</feature>
<evidence type="ECO:0000256" key="6">
    <source>
        <dbReference type="RuleBase" id="RU004182"/>
    </source>
</evidence>
<dbReference type="InterPro" id="IPR014729">
    <property type="entry name" value="Rossmann-like_a/b/a_fold"/>
</dbReference>
<dbReference type="SUPFAM" id="SSF52425">
    <property type="entry name" value="Cryptochrome/photolyase, N-terminal domain"/>
    <property type="match status" value="1"/>
</dbReference>